<dbReference type="GO" id="GO:0005524">
    <property type="term" value="F:ATP binding"/>
    <property type="evidence" value="ECO:0007669"/>
    <property type="project" value="UniProtKB-UniRule"/>
</dbReference>
<keyword evidence="1 11" id="KW-0813">Transport</keyword>
<keyword evidence="12" id="KW-0378">Hydrolase</keyword>
<dbReference type="STRING" id="118168.MC7420_3774"/>
<reference evidence="12 13" key="1">
    <citation type="submission" date="2008-07" db="EMBL/GenBank/DDBJ databases">
        <authorList>
            <person name="Tandeau de Marsac N."/>
            <person name="Ferriera S."/>
            <person name="Johnson J."/>
            <person name="Kravitz S."/>
            <person name="Beeson K."/>
            <person name="Sutton G."/>
            <person name="Rogers Y.-H."/>
            <person name="Friedman R."/>
            <person name="Frazier M."/>
            <person name="Venter J.C."/>
        </authorList>
    </citation>
    <scope>NUCLEOTIDE SEQUENCE [LARGE SCALE GENOMIC DNA]</scope>
    <source>
        <strain evidence="12 13">PCC 7420</strain>
    </source>
</reference>
<dbReference type="PANTHER" id="PTHR30042:SF2">
    <property type="entry name" value="POTASSIUM-TRANSPORTING ATPASE KDPC SUBUNIT"/>
    <property type="match status" value="1"/>
</dbReference>
<organism evidence="12 13">
    <name type="scientific">Coleofasciculus chthonoplastes PCC 7420</name>
    <dbReference type="NCBI Taxonomy" id="118168"/>
    <lineage>
        <taxon>Bacteria</taxon>
        <taxon>Bacillati</taxon>
        <taxon>Cyanobacteriota</taxon>
        <taxon>Cyanophyceae</taxon>
        <taxon>Coleofasciculales</taxon>
        <taxon>Coleofasciculaceae</taxon>
        <taxon>Coleofasciculus</taxon>
    </lineage>
</organism>
<keyword evidence="13" id="KW-1185">Reference proteome</keyword>
<dbReference type="HOGENOM" id="CLU_077094_1_0_3"/>
<evidence type="ECO:0000256" key="5">
    <source>
        <dbReference type="ARBA" id="ARBA00022741"/>
    </source>
</evidence>
<evidence type="ECO:0000256" key="9">
    <source>
        <dbReference type="ARBA" id="ARBA00023065"/>
    </source>
</evidence>
<dbReference type="RefSeq" id="WP_006103300.1">
    <property type="nucleotide sequence ID" value="NZ_DS989857.1"/>
</dbReference>
<dbReference type="EMBL" id="DS989857">
    <property type="protein sequence ID" value="EDX73600.1"/>
    <property type="molecule type" value="Genomic_DNA"/>
</dbReference>
<keyword evidence="10 11" id="KW-0472">Membrane</keyword>
<protein>
    <recommendedName>
        <fullName evidence="11">Potassium-transporting ATPase KdpC subunit</fullName>
    </recommendedName>
    <alternativeName>
        <fullName evidence="11">ATP phosphohydrolase [potassium-transporting] C chain</fullName>
    </alternativeName>
    <alternativeName>
        <fullName evidence="11">Potassium-binding and translocating subunit C</fullName>
    </alternativeName>
    <alternativeName>
        <fullName evidence="11">Potassium-translocating ATPase C chain</fullName>
    </alternativeName>
</protein>
<comment type="subcellular location">
    <subcellularLocation>
        <location evidence="11">Cell membrane</location>
        <topology evidence="11">Single-pass membrane protein</topology>
    </subcellularLocation>
</comment>
<keyword evidence="6 11" id="KW-0067">ATP-binding</keyword>
<dbReference type="Proteomes" id="UP000003835">
    <property type="component" value="Unassembled WGS sequence"/>
</dbReference>
<keyword evidence="3 11" id="KW-0633">Potassium transport</keyword>
<dbReference type="PANTHER" id="PTHR30042">
    <property type="entry name" value="POTASSIUM-TRANSPORTING ATPASE C CHAIN"/>
    <property type="match status" value="1"/>
</dbReference>
<dbReference type="NCBIfam" id="NF001454">
    <property type="entry name" value="PRK00315.1"/>
    <property type="match status" value="1"/>
</dbReference>
<keyword evidence="7 11" id="KW-0630">Potassium</keyword>
<evidence type="ECO:0000313" key="13">
    <source>
        <dbReference type="Proteomes" id="UP000003835"/>
    </source>
</evidence>
<comment type="subunit">
    <text evidence="11">The system is composed of three essential subunits: KdpA, KdpB and KdpC.</text>
</comment>
<dbReference type="GO" id="GO:0016787">
    <property type="term" value="F:hydrolase activity"/>
    <property type="evidence" value="ECO:0007669"/>
    <property type="project" value="UniProtKB-KW"/>
</dbReference>
<evidence type="ECO:0000256" key="2">
    <source>
        <dbReference type="ARBA" id="ARBA00022475"/>
    </source>
</evidence>
<dbReference type="OrthoDB" id="9809491at2"/>
<evidence type="ECO:0000256" key="6">
    <source>
        <dbReference type="ARBA" id="ARBA00022840"/>
    </source>
</evidence>
<gene>
    <name evidence="11" type="primary">kdpC</name>
    <name evidence="12" type="ORF">MC7420_3774</name>
</gene>
<evidence type="ECO:0000256" key="11">
    <source>
        <dbReference type="HAMAP-Rule" id="MF_00276"/>
    </source>
</evidence>
<name>B4VWY8_9CYAN</name>
<dbReference type="PIRSF" id="PIRSF001296">
    <property type="entry name" value="K_ATPase_KdpC"/>
    <property type="match status" value="1"/>
</dbReference>
<keyword evidence="2 11" id="KW-1003">Cell membrane</keyword>
<feature type="transmembrane region" description="Helical" evidence="11">
    <location>
        <begin position="15"/>
        <end position="37"/>
    </location>
</feature>
<accession>B4VWY8</accession>
<evidence type="ECO:0000256" key="4">
    <source>
        <dbReference type="ARBA" id="ARBA00022692"/>
    </source>
</evidence>
<evidence type="ECO:0000256" key="8">
    <source>
        <dbReference type="ARBA" id="ARBA00022989"/>
    </source>
</evidence>
<dbReference type="eggNOG" id="COG2156">
    <property type="taxonomic scope" value="Bacteria"/>
</dbReference>
<comment type="similarity">
    <text evidence="11">Belongs to the KdpC family.</text>
</comment>
<evidence type="ECO:0000256" key="10">
    <source>
        <dbReference type="ARBA" id="ARBA00023136"/>
    </source>
</evidence>
<dbReference type="AlphaFoldDB" id="B4VWY8"/>
<evidence type="ECO:0000256" key="7">
    <source>
        <dbReference type="ARBA" id="ARBA00022958"/>
    </source>
</evidence>
<dbReference type="GO" id="GO:0005886">
    <property type="term" value="C:plasma membrane"/>
    <property type="evidence" value="ECO:0007669"/>
    <property type="project" value="UniProtKB-SubCell"/>
</dbReference>
<comment type="function">
    <text evidence="11">Part of the high-affinity ATP-driven potassium transport (or Kdp) system, which catalyzes the hydrolysis of ATP coupled with the electrogenic transport of potassium into the cytoplasm. This subunit acts as a catalytic chaperone that increases the ATP-binding affinity of the ATP-hydrolyzing subunit KdpB by the formation of a transient KdpB/KdpC/ATP ternary complex.</text>
</comment>
<keyword evidence="5 11" id="KW-0547">Nucleotide-binding</keyword>
<sequence>MSVIRETITGIRATLVLWILTALIYPFLMILIGQVFFPYQANGSLITNNQGQVIGSALIGQSFSSERYFWSRPSSINYSEGEDAAPTGVSGASNLAPSNPELILRIQETIDQLQDAGIEPTADLVYASGSGLDPHISIEAARRQIERIAIARSLETNQVETLIRHYTDGRFLGIFGEPGVNVLRLNLALDAL</sequence>
<evidence type="ECO:0000313" key="12">
    <source>
        <dbReference type="EMBL" id="EDX73600.1"/>
    </source>
</evidence>
<dbReference type="InterPro" id="IPR003820">
    <property type="entry name" value="KdpC"/>
</dbReference>
<keyword evidence="8 11" id="KW-1133">Transmembrane helix</keyword>
<dbReference type="Pfam" id="PF02669">
    <property type="entry name" value="KdpC"/>
    <property type="match status" value="1"/>
</dbReference>
<keyword evidence="4 11" id="KW-0812">Transmembrane</keyword>
<dbReference type="HAMAP" id="MF_00276">
    <property type="entry name" value="KdpC"/>
    <property type="match status" value="1"/>
</dbReference>
<dbReference type="GO" id="GO:0008556">
    <property type="term" value="F:P-type potassium transmembrane transporter activity"/>
    <property type="evidence" value="ECO:0007669"/>
    <property type="project" value="InterPro"/>
</dbReference>
<dbReference type="NCBIfam" id="NF010607">
    <property type="entry name" value="PRK14003.1"/>
    <property type="match status" value="1"/>
</dbReference>
<dbReference type="NCBIfam" id="TIGR00681">
    <property type="entry name" value="kdpC"/>
    <property type="match status" value="1"/>
</dbReference>
<keyword evidence="9 11" id="KW-0406">Ion transport</keyword>
<evidence type="ECO:0000256" key="1">
    <source>
        <dbReference type="ARBA" id="ARBA00022448"/>
    </source>
</evidence>
<evidence type="ECO:0000256" key="3">
    <source>
        <dbReference type="ARBA" id="ARBA00022538"/>
    </source>
</evidence>
<proteinExistence type="inferred from homology"/>